<comment type="subcellular location">
    <subcellularLocation>
        <location evidence="9">Cytoplasm</location>
    </subcellularLocation>
</comment>
<comment type="catalytic activity">
    <reaction evidence="1 9">
        <text>a ribonucleoside 5'-phosphate + H2O = a ribonucleoside + phosphate</text>
        <dbReference type="Rhea" id="RHEA:12484"/>
        <dbReference type="ChEBI" id="CHEBI:15377"/>
        <dbReference type="ChEBI" id="CHEBI:18254"/>
        <dbReference type="ChEBI" id="CHEBI:43474"/>
        <dbReference type="ChEBI" id="CHEBI:58043"/>
        <dbReference type="EC" id="3.1.3.5"/>
    </reaction>
</comment>
<evidence type="ECO:0000256" key="4">
    <source>
        <dbReference type="ARBA" id="ARBA00022723"/>
    </source>
</evidence>
<evidence type="ECO:0000256" key="9">
    <source>
        <dbReference type="RuleBase" id="RU361276"/>
    </source>
</evidence>
<dbReference type="Gene3D" id="1.10.150.340">
    <property type="entry name" value="Pyrimidine 5'-nucleotidase (UMPH-1), N-terminal domain"/>
    <property type="match status" value="1"/>
</dbReference>
<dbReference type="InterPro" id="IPR023214">
    <property type="entry name" value="HAD_sf"/>
</dbReference>
<dbReference type="FunFam" id="1.10.150.340:FF:000001">
    <property type="entry name" value="Cytosolic 5-nucleotidase 3-like"/>
    <property type="match status" value="1"/>
</dbReference>
<gene>
    <name evidence="10" type="primary">ORF54305</name>
</gene>
<dbReference type="NCBIfam" id="TIGR01544">
    <property type="entry name" value="HAD-SF-IE"/>
    <property type="match status" value="1"/>
</dbReference>
<evidence type="ECO:0000256" key="5">
    <source>
        <dbReference type="ARBA" id="ARBA00022741"/>
    </source>
</evidence>
<sequence length="297" mass="34309">MESLVALIPSLGHINIRIKDPTSVEKAIRIMMRDAHHKLQIVADFDRTLSKYTENGRICSTTHNVLEESIYMPEFFKEEARKLKDTYLPIEFDHSKTVEEKIPLMIEWWTKGHELVTSCNLTRDIIQHIVADSFARLRNGCKWFFEQLHKMDIPILIFSAGIGDIIYETIIQQANFYTNMKIVSNFLKFNEKGQVVGFEGDEIIHTFNKNENTIHSSDYFYNIRHRENLLLIGDSVGDLGMSEGADHVECALKIGFLNFKVQENLPIYMDSFDIVIIEDESMDIINEIMKAILGITT</sequence>
<keyword evidence="8 9" id="KW-0546">Nucleotide metabolism</keyword>
<dbReference type="SFLD" id="SFLDS00003">
    <property type="entry name" value="Haloacid_Dehalogenase"/>
    <property type="match status" value="1"/>
</dbReference>
<dbReference type="GO" id="GO:0009117">
    <property type="term" value="P:nucleotide metabolic process"/>
    <property type="evidence" value="ECO:0007669"/>
    <property type="project" value="UniProtKB-KW"/>
</dbReference>
<dbReference type="PANTHER" id="PTHR13045:SF0">
    <property type="entry name" value="7-METHYLGUANOSINE PHOSPHATE-SPECIFIC 5'-NUCLEOTIDASE"/>
    <property type="match status" value="1"/>
</dbReference>
<keyword evidence="7" id="KW-0460">Magnesium</keyword>
<dbReference type="SUPFAM" id="SSF56784">
    <property type="entry name" value="HAD-like"/>
    <property type="match status" value="1"/>
</dbReference>
<dbReference type="GO" id="GO:0000166">
    <property type="term" value="F:nucleotide binding"/>
    <property type="evidence" value="ECO:0007669"/>
    <property type="project" value="UniProtKB-KW"/>
</dbReference>
<accession>A0A0B6Z9L2</accession>
<dbReference type="InterPro" id="IPR006434">
    <property type="entry name" value="Pyrimidine_nucleotidase_eu"/>
</dbReference>
<dbReference type="GO" id="GO:0000287">
    <property type="term" value="F:magnesium ion binding"/>
    <property type="evidence" value="ECO:0007669"/>
    <property type="project" value="InterPro"/>
</dbReference>
<comment type="similarity">
    <text evidence="2 9">Belongs to the pyrimidine 5'-nucleotidase family.</text>
</comment>
<dbReference type="GO" id="GO:0005737">
    <property type="term" value="C:cytoplasm"/>
    <property type="evidence" value="ECO:0007669"/>
    <property type="project" value="UniProtKB-SubCell"/>
</dbReference>
<keyword evidence="6 9" id="KW-0378">Hydrolase</keyword>
<evidence type="ECO:0000313" key="10">
    <source>
        <dbReference type="EMBL" id="CEK65218.1"/>
    </source>
</evidence>
<keyword evidence="4" id="KW-0479">Metal-binding</keyword>
<dbReference type="EMBL" id="HACG01018353">
    <property type="protein sequence ID" value="CEK65218.1"/>
    <property type="molecule type" value="Transcribed_RNA"/>
</dbReference>
<keyword evidence="9" id="KW-0963">Cytoplasm</keyword>
<dbReference type="GO" id="GO:0008253">
    <property type="term" value="F:5'-nucleotidase activity"/>
    <property type="evidence" value="ECO:0007669"/>
    <property type="project" value="UniProtKB-EC"/>
</dbReference>
<evidence type="ECO:0000256" key="2">
    <source>
        <dbReference type="ARBA" id="ARBA00008389"/>
    </source>
</evidence>
<evidence type="ECO:0000256" key="7">
    <source>
        <dbReference type="ARBA" id="ARBA00022842"/>
    </source>
</evidence>
<proteinExistence type="inferred from homology"/>
<evidence type="ECO:0000256" key="1">
    <source>
        <dbReference type="ARBA" id="ARBA00000815"/>
    </source>
</evidence>
<dbReference type="InterPro" id="IPR036412">
    <property type="entry name" value="HAD-like_sf"/>
</dbReference>
<dbReference type="Gene3D" id="3.40.50.1000">
    <property type="entry name" value="HAD superfamily/HAD-like"/>
    <property type="match status" value="1"/>
</dbReference>
<name>A0A0B6Z9L2_9EUPU</name>
<reference evidence="10" key="1">
    <citation type="submission" date="2014-12" db="EMBL/GenBank/DDBJ databases">
        <title>Insight into the proteome of Arion vulgaris.</title>
        <authorList>
            <person name="Aradska J."/>
            <person name="Bulat T."/>
            <person name="Smidak R."/>
            <person name="Sarate P."/>
            <person name="Gangsoo J."/>
            <person name="Sialana F."/>
            <person name="Bilban M."/>
            <person name="Lubec G."/>
        </authorList>
    </citation>
    <scope>NUCLEOTIDE SEQUENCE</scope>
    <source>
        <tissue evidence="10">Skin</tissue>
    </source>
</reference>
<evidence type="ECO:0000256" key="8">
    <source>
        <dbReference type="ARBA" id="ARBA00023080"/>
    </source>
</evidence>
<organism evidence="10">
    <name type="scientific">Arion vulgaris</name>
    <dbReference type="NCBI Taxonomy" id="1028688"/>
    <lineage>
        <taxon>Eukaryota</taxon>
        <taxon>Metazoa</taxon>
        <taxon>Spiralia</taxon>
        <taxon>Lophotrochozoa</taxon>
        <taxon>Mollusca</taxon>
        <taxon>Gastropoda</taxon>
        <taxon>Heterobranchia</taxon>
        <taxon>Euthyneura</taxon>
        <taxon>Panpulmonata</taxon>
        <taxon>Eupulmonata</taxon>
        <taxon>Stylommatophora</taxon>
        <taxon>Helicina</taxon>
        <taxon>Arionoidea</taxon>
        <taxon>Arionidae</taxon>
        <taxon>Arion</taxon>
    </lineage>
</organism>
<dbReference type="Pfam" id="PF05822">
    <property type="entry name" value="UMPH-1"/>
    <property type="match status" value="1"/>
</dbReference>
<protein>
    <recommendedName>
        <fullName evidence="3 9">5'-nucleotidase</fullName>
        <ecNumber evidence="3 9">3.1.3.5</ecNumber>
    </recommendedName>
</protein>
<keyword evidence="5 9" id="KW-0547">Nucleotide-binding</keyword>
<dbReference type="AlphaFoldDB" id="A0A0B6Z9L2"/>
<dbReference type="EC" id="3.1.3.5" evidence="3 9"/>
<dbReference type="PANTHER" id="PTHR13045">
    <property type="entry name" value="5'-NUCLEOTIDASE"/>
    <property type="match status" value="1"/>
</dbReference>
<dbReference type="SFLD" id="SFLDG01128">
    <property type="entry name" value="C1.4:_5'-Nucleotidase_Like"/>
    <property type="match status" value="1"/>
</dbReference>
<evidence type="ECO:0000256" key="6">
    <source>
        <dbReference type="ARBA" id="ARBA00022801"/>
    </source>
</evidence>
<evidence type="ECO:0000256" key="3">
    <source>
        <dbReference type="ARBA" id="ARBA00012643"/>
    </source>
</evidence>